<evidence type="ECO:0000313" key="2">
    <source>
        <dbReference type="Proteomes" id="UP000010087"/>
    </source>
</evidence>
<reference evidence="1 2" key="1">
    <citation type="journal article" date="2012" name="PLoS ONE">
        <title>Evolution of Burkholderia pseudomallei in recurrent melioidosis.</title>
        <authorList>
            <person name="Hayden H.S."/>
            <person name="Lim R."/>
            <person name="Brittnacher M.J."/>
            <person name="Sims E.H."/>
            <person name="Ramage E.R."/>
            <person name="Fong C."/>
            <person name="Wu Z."/>
            <person name="Crist E."/>
            <person name="Chang J."/>
            <person name="Zhou Y."/>
            <person name="Radey M."/>
            <person name="Rohmer L."/>
            <person name="Haugen E."/>
            <person name="Gillett W."/>
            <person name="Wuthiekanun V."/>
            <person name="Peacock S.J."/>
            <person name="Kaul R."/>
            <person name="Miller S.I."/>
            <person name="Manoil C."/>
            <person name="Jacobs M.A."/>
        </authorList>
    </citation>
    <scope>NUCLEOTIDE SEQUENCE [LARGE SCALE GENOMIC DNA]</scope>
    <source>
        <strain evidence="1 2">1026b</strain>
    </source>
</reference>
<name>A0A0H3HW18_BURP2</name>
<dbReference type="KEGG" id="bpz:BP1026B_II1903"/>
<accession>A0A0H3HW18</accession>
<organism evidence="1 2">
    <name type="scientific">Burkholderia pseudomallei (strain 1026b)</name>
    <dbReference type="NCBI Taxonomy" id="884204"/>
    <lineage>
        <taxon>Bacteria</taxon>
        <taxon>Pseudomonadati</taxon>
        <taxon>Pseudomonadota</taxon>
        <taxon>Betaproteobacteria</taxon>
        <taxon>Burkholderiales</taxon>
        <taxon>Burkholderiaceae</taxon>
        <taxon>Burkholderia</taxon>
        <taxon>pseudomallei group</taxon>
    </lineage>
</organism>
<protein>
    <submittedName>
        <fullName evidence="1">Uncharacterized protein</fullName>
    </submittedName>
</protein>
<dbReference type="EMBL" id="CP002834">
    <property type="protein sequence ID" value="AFI70135.1"/>
    <property type="molecule type" value="Genomic_DNA"/>
</dbReference>
<gene>
    <name evidence="1" type="ordered locus">BP1026B_II1903</name>
</gene>
<sequence length="30" mass="3344">MKHTCRVVIAVTQCATATRHQAPSSRFELT</sequence>
<proteinExistence type="predicted"/>
<evidence type="ECO:0000313" key="1">
    <source>
        <dbReference type="EMBL" id="AFI70135.1"/>
    </source>
</evidence>
<dbReference type="Proteomes" id="UP000010087">
    <property type="component" value="Chromosome 2"/>
</dbReference>
<dbReference type="AlphaFoldDB" id="A0A0H3HW18"/>